<protein>
    <recommendedName>
        <fullName evidence="3">Acyltransferase 3 domain-containing protein</fullName>
    </recommendedName>
</protein>
<keyword evidence="2" id="KW-0812">Transmembrane</keyword>
<evidence type="ECO:0000256" key="1">
    <source>
        <dbReference type="SAM" id="MobiDB-lite"/>
    </source>
</evidence>
<dbReference type="InterPro" id="IPR002656">
    <property type="entry name" value="Acyl_transf_3_dom"/>
</dbReference>
<feature type="transmembrane region" description="Helical" evidence="2">
    <location>
        <begin position="304"/>
        <end position="321"/>
    </location>
</feature>
<feature type="domain" description="Acyltransferase 3" evidence="3">
    <location>
        <begin position="5"/>
        <end position="344"/>
    </location>
</feature>
<feature type="region of interest" description="Disordered" evidence="1">
    <location>
        <begin position="417"/>
        <end position="439"/>
    </location>
</feature>
<dbReference type="Pfam" id="PF01757">
    <property type="entry name" value="Acyl_transf_3"/>
    <property type="match status" value="1"/>
</dbReference>
<feature type="transmembrane region" description="Helical" evidence="2">
    <location>
        <begin position="161"/>
        <end position="182"/>
    </location>
</feature>
<dbReference type="SUPFAM" id="SSF52266">
    <property type="entry name" value="SGNH hydrolase"/>
    <property type="match status" value="1"/>
</dbReference>
<feature type="compositionally biased region" description="Low complexity" evidence="1">
    <location>
        <begin position="427"/>
        <end position="436"/>
    </location>
</feature>
<dbReference type="GO" id="GO:0016020">
    <property type="term" value="C:membrane"/>
    <property type="evidence" value="ECO:0007669"/>
    <property type="project" value="TreeGrafter"/>
</dbReference>
<feature type="transmembrane region" description="Helical" evidence="2">
    <location>
        <begin position="266"/>
        <end position="292"/>
    </location>
</feature>
<keyword evidence="2" id="KW-0472">Membrane</keyword>
<dbReference type="InterPro" id="IPR050879">
    <property type="entry name" value="Acyltransferase_3"/>
</dbReference>
<evidence type="ECO:0000259" key="3">
    <source>
        <dbReference type="Pfam" id="PF01757"/>
    </source>
</evidence>
<dbReference type="GO" id="GO:0009103">
    <property type="term" value="P:lipopolysaccharide biosynthetic process"/>
    <property type="evidence" value="ECO:0007669"/>
    <property type="project" value="TreeGrafter"/>
</dbReference>
<evidence type="ECO:0000256" key="2">
    <source>
        <dbReference type="SAM" id="Phobius"/>
    </source>
</evidence>
<proteinExistence type="predicted"/>
<evidence type="ECO:0000313" key="4">
    <source>
        <dbReference type="EMBL" id="APT84076.1"/>
    </source>
</evidence>
<dbReference type="CDD" id="cd01840">
    <property type="entry name" value="SGNH_hydrolase_yrhL_like"/>
    <property type="match status" value="1"/>
</dbReference>
<feature type="transmembrane region" description="Helical" evidence="2">
    <location>
        <begin position="30"/>
        <end position="51"/>
    </location>
</feature>
<dbReference type="EMBL" id="CP009245">
    <property type="protein sequence ID" value="APT84076.1"/>
    <property type="molecule type" value="Genomic_DNA"/>
</dbReference>
<name>A0A1L7CE12_9CORY</name>
<feature type="transmembrane region" description="Helical" evidence="2">
    <location>
        <begin position="72"/>
        <end position="91"/>
    </location>
</feature>
<gene>
    <name evidence="4" type="ORF">CAQU_02185</name>
</gene>
<feature type="transmembrane region" description="Helical" evidence="2">
    <location>
        <begin position="197"/>
        <end position="214"/>
    </location>
</feature>
<dbReference type="PANTHER" id="PTHR23028">
    <property type="entry name" value="ACETYLTRANSFERASE"/>
    <property type="match status" value="1"/>
</dbReference>
<accession>A0A1L7CE12</accession>
<feature type="transmembrane region" description="Helical" evidence="2">
    <location>
        <begin position="327"/>
        <end position="348"/>
    </location>
</feature>
<sequence length="609" mass="66039">MRRVSALDGLRGIAVLAVVLYHFYGDYLPGGYLGVDMFFVLSGFLITSLLIRERAATGKIDLKKFWVRRARRILPAAVSVLVIMTVITGIIGGDPAVGLPTQFLGTLFFVNNWTQIAGSQSYFADSGVQVFAHYWSLAVEEQFYVFFPLIFVALTRKKIGWTLPTATIVGASASALLMAFLYNPAVDPTRVYYGTDTHSFGLLIGAATAMLLTTTKPGATDSWPTRINPFNDKMLRTVGGLATFVGLLALMVTLPDTAPATYRGGLLAASLCTAVLISSVVAGPSILSSLVNFTPLRWLGERSFSLYLWHWPVVVLLRHLLPTFRPLEVGTIALVISIPLAAWSYVAIEEPIRRGGYKVTAKRFLDHVTADGPAAARAFARLCVSGALIIATIVVLATAPTQSALERDLAEFKKLAEQKMPPPAPAPTSTAPAGPSRTMPTGENIIAIGDSVMLASSPALMEKFPGIYVDGEVSRALVSIPPVLQSYSDQGLLRDVVFLGFGTNSNIQGETIDTVMDIIGPDRTVIITNPYGDRWWIPESRAAIASALERYPNLYVADWCHSAMSDHLLLRPDMIHPTVEGATVYAEDFATALQQWVDDDRQTPPECGL</sequence>
<feature type="transmembrane region" description="Helical" evidence="2">
    <location>
        <begin position="235"/>
        <end position="254"/>
    </location>
</feature>
<feature type="transmembrane region" description="Helical" evidence="2">
    <location>
        <begin position="7"/>
        <end position="24"/>
    </location>
</feature>
<organism evidence="4 5">
    <name type="scientific">Corynebacterium aquilae DSM 44791</name>
    <dbReference type="NCBI Taxonomy" id="1431546"/>
    <lineage>
        <taxon>Bacteria</taxon>
        <taxon>Bacillati</taxon>
        <taxon>Actinomycetota</taxon>
        <taxon>Actinomycetes</taxon>
        <taxon>Mycobacteriales</taxon>
        <taxon>Corynebacteriaceae</taxon>
        <taxon>Corynebacterium</taxon>
    </lineage>
</organism>
<keyword evidence="5" id="KW-1185">Reference proteome</keyword>
<keyword evidence="2" id="KW-1133">Transmembrane helix</keyword>
<dbReference type="Proteomes" id="UP000185478">
    <property type="component" value="Chromosome"/>
</dbReference>
<dbReference type="KEGG" id="caqu:CAQU_02185"/>
<dbReference type="PANTHER" id="PTHR23028:SF53">
    <property type="entry name" value="ACYL_TRANSF_3 DOMAIN-CONTAINING PROTEIN"/>
    <property type="match status" value="1"/>
</dbReference>
<dbReference type="GO" id="GO:0016747">
    <property type="term" value="F:acyltransferase activity, transferring groups other than amino-acyl groups"/>
    <property type="evidence" value="ECO:0007669"/>
    <property type="project" value="InterPro"/>
</dbReference>
<feature type="transmembrane region" description="Helical" evidence="2">
    <location>
        <begin position="379"/>
        <end position="399"/>
    </location>
</feature>
<evidence type="ECO:0000313" key="5">
    <source>
        <dbReference type="Proteomes" id="UP000185478"/>
    </source>
</evidence>
<dbReference type="AlphaFoldDB" id="A0A1L7CE12"/>
<reference evidence="4 5" key="1">
    <citation type="submission" date="2014-08" db="EMBL/GenBank/DDBJ databases">
        <title>Complete genome sequence of Corynebacterium aquilae S-613T(T) (=DSM 44791(T)), isolated from the choana of a healthy golden eagle.</title>
        <authorList>
            <person name="Ruckert C."/>
            <person name="Albersmeier A."/>
            <person name="Winkler A."/>
            <person name="Kalinowski J."/>
        </authorList>
    </citation>
    <scope>NUCLEOTIDE SEQUENCE [LARGE SCALE GENOMIC DNA]</scope>
    <source>
        <strain evidence="4 5">S-613</strain>
    </source>
</reference>
<feature type="transmembrane region" description="Helical" evidence="2">
    <location>
        <begin position="132"/>
        <end position="154"/>
    </location>
</feature>